<evidence type="ECO:0000256" key="1">
    <source>
        <dbReference type="SAM" id="MobiDB-lite"/>
    </source>
</evidence>
<name>A0ABT9GXY0_9GAMM</name>
<comment type="caution">
    <text evidence="2">The sequence shown here is derived from an EMBL/GenBank/DDBJ whole genome shotgun (WGS) entry which is preliminary data.</text>
</comment>
<dbReference type="RefSeq" id="WP_305892981.1">
    <property type="nucleotide sequence ID" value="NZ_JAUZVZ010000006.1"/>
</dbReference>
<proteinExistence type="predicted"/>
<reference evidence="2 3" key="1">
    <citation type="submission" date="2023-08" db="EMBL/GenBank/DDBJ databases">
        <authorList>
            <person name="Joshi A."/>
            <person name="Thite S."/>
        </authorList>
    </citation>
    <scope>NUCLEOTIDE SEQUENCE [LARGE SCALE GENOMIC DNA]</scope>
    <source>
        <strain evidence="2 3">AC40</strain>
    </source>
</reference>
<evidence type="ECO:0000313" key="2">
    <source>
        <dbReference type="EMBL" id="MDP4535719.1"/>
    </source>
</evidence>
<dbReference type="EMBL" id="JAUZVZ010000006">
    <property type="protein sequence ID" value="MDP4535719.1"/>
    <property type="molecule type" value="Genomic_DNA"/>
</dbReference>
<protein>
    <recommendedName>
        <fullName evidence="4">Energy transducer TonB</fullName>
    </recommendedName>
</protein>
<evidence type="ECO:0008006" key="4">
    <source>
        <dbReference type="Google" id="ProtNLM"/>
    </source>
</evidence>
<evidence type="ECO:0000313" key="3">
    <source>
        <dbReference type="Proteomes" id="UP001231616"/>
    </source>
</evidence>
<dbReference type="Proteomes" id="UP001231616">
    <property type="component" value="Unassembled WGS sequence"/>
</dbReference>
<sequence>MERQEPVWLVSNEEWVQDVPSGEAASLLWWRWPLLLALAGHGLLFLLLSQQSWQRPIEPDVMPAAIEAYFYQAPARVEPESVVPNQEPFLEEELVADVEELMAEPEAVSEEAVLPDTDTEPALAAEADAEVTADDGKGEERPATESAALTSGVNQRGSLMDRALRHVQPTEELASAHRAQQIQRHAQPKITVEKRYQEIHDSSKPIRNSRGCLSGDPSVDGFGFDGLMAAKYVPCGDEISAGQQLQEILQRRSRHLGRSE</sequence>
<feature type="region of interest" description="Disordered" evidence="1">
    <location>
        <begin position="130"/>
        <end position="150"/>
    </location>
</feature>
<organism evidence="2 3">
    <name type="scientific">Alkalimonas collagenimarina</name>
    <dbReference type="NCBI Taxonomy" id="400390"/>
    <lineage>
        <taxon>Bacteria</taxon>
        <taxon>Pseudomonadati</taxon>
        <taxon>Pseudomonadota</taxon>
        <taxon>Gammaproteobacteria</taxon>
        <taxon>Alkalimonas</taxon>
    </lineage>
</organism>
<keyword evidence="3" id="KW-1185">Reference proteome</keyword>
<feature type="compositionally biased region" description="Basic and acidic residues" evidence="1">
    <location>
        <begin position="134"/>
        <end position="143"/>
    </location>
</feature>
<accession>A0ABT9GXY0</accession>
<gene>
    <name evidence="2" type="ORF">Q3O60_05930</name>
</gene>